<dbReference type="Proteomes" id="UP000253472">
    <property type="component" value="Unassembled WGS sequence"/>
</dbReference>
<comment type="caution">
    <text evidence="1">The sequence shown here is derived from an EMBL/GenBank/DDBJ whole genome shotgun (WGS) entry which is preliminary data.</text>
</comment>
<accession>A0A367YI42</accession>
<dbReference type="OrthoDB" id="10250478at2759"/>
<dbReference type="Gene3D" id="1.20.1050.10">
    <property type="match status" value="1"/>
</dbReference>
<gene>
    <name evidence="1" type="ORF">Cantr_01211</name>
</gene>
<organism evidence="1 2">
    <name type="scientific">Candida viswanathii</name>
    <dbReference type="NCBI Taxonomy" id="5486"/>
    <lineage>
        <taxon>Eukaryota</taxon>
        <taxon>Fungi</taxon>
        <taxon>Dikarya</taxon>
        <taxon>Ascomycota</taxon>
        <taxon>Saccharomycotina</taxon>
        <taxon>Pichiomycetes</taxon>
        <taxon>Debaryomycetaceae</taxon>
        <taxon>Candida/Lodderomyces clade</taxon>
        <taxon>Candida</taxon>
    </lineage>
</organism>
<dbReference type="EMBL" id="QLNQ01000020">
    <property type="protein sequence ID" value="RCK65556.1"/>
    <property type="molecule type" value="Genomic_DNA"/>
</dbReference>
<keyword evidence="2" id="KW-1185">Reference proteome</keyword>
<evidence type="ECO:0000313" key="1">
    <source>
        <dbReference type="EMBL" id="RCK65556.1"/>
    </source>
</evidence>
<sequence length="91" mass="10591">MSFSLSVPVRPKMRDLRGPTRRIGLLVQTLPELLPERTKSQDWIKFALDKLYVKNFKELSADLEKLDHHLNFRSFVVGYHTPWLILPCGVS</sequence>
<reference evidence="1 2" key="1">
    <citation type="submission" date="2018-06" db="EMBL/GenBank/DDBJ databases">
        <title>Whole genome sequencing of Candida tropicalis (genome annotated by CSBL at Korea University).</title>
        <authorList>
            <person name="Ahn J."/>
        </authorList>
    </citation>
    <scope>NUCLEOTIDE SEQUENCE [LARGE SCALE GENOMIC DNA]</scope>
    <source>
        <strain evidence="1 2">ATCC 20962</strain>
    </source>
</reference>
<proteinExistence type="predicted"/>
<dbReference type="AlphaFoldDB" id="A0A367YI42"/>
<evidence type="ECO:0000313" key="2">
    <source>
        <dbReference type="Proteomes" id="UP000253472"/>
    </source>
</evidence>
<dbReference type="STRING" id="5486.A0A367YI42"/>
<name>A0A367YI42_9ASCO</name>
<protein>
    <submittedName>
        <fullName evidence="1">Uncharacterized protein</fullName>
    </submittedName>
</protein>